<organism evidence="1 2">
    <name type="scientific">Cryphonectria parasitica (strain ATCC 38755 / EP155)</name>
    <dbReference type="NCBI Taxonomy" id="660469"/>
    <lineage>
        <taxon>Eukaryota</taxon>
        <taxon>Fungi</taxon>
        <taxon>Dikarya</taxon>
        <taxon>Ascomycota</taxon>
        <taxon>Pezizomycotina</taxon>
        <taxon>Sordariomycetes</taxon>
        <taxon>Sordariomycetidae</taxon>
        <taxon>Diaporthales</taxon>
        <taxon>Cryphonectriaceae</taxon>
        <taxon>Cryphonectria-Endothia species complex</taxon>
        <taxon>Cryphonectria</taxon>
    </lineage>
</organism>
<dbReference type="Proteomes" id="UP000803844">
    <property type="component" value="Unassembled WGS sequence"/>
</dbReference>
<dbReference type="AlphaFoldDB" id="A0A9P5CL04"/>
<reference evidence="1" key="1">
    <citation type="journal article" date="2020" name="Phytopathology">
        <title>Genome sequence of the chestnut blight fungus Cryphonectria parasitica EP155: A fundamental resource for an archetypical invasive plant pathogen.</title>
        <authorList>
            <person name="Crouch J.A."/>
            <person name="Dawe A."/>
            <person name="Aerts A."/>
            <person name="Barry K."/>
            <person name="Churchill A.C.L."/>
            <person name="Grimwood J."/>
            <person name="Hillman B."/>
            <person name="Milgroom M.G."/>
            <person name="Pangilinan J."/>
            <person name="Smith M."/>
            <person name="Salamov A."/>
            <person name="Schmutz J."/>
            <person name="Yadav J."/>
            <person name="Grigoriev I.V."/>
            <person name="Nuss D."/>
        </authorList>
    </citation>
    <scope>NUCLEOTIDE SEQUENCE</scope>
    <source>
        <strain evidence="1">EP155</strain>
    </source>
</reference>
<comment type="caution">
    <text evidence="1">The sequence shown here is derived from an EMBL/GenBank/DDBJ whole genome shotgun (WGS) entry which is preliminary data.</text>
</comment>
<proteinExistence type="predicted"/>
<sequence length="90" mass="10177">VEKSFSKKTEQRNRLFLAVDQFGFEVMPCTACASWGLICKMMDNAKRCSQCIRCARSCNGCGVSVSAFLRIMAENKRLESKEREAEAELE</sequence>
<dbReference type="RefSeq" id="XP_040772294.1">
    <property type="nucleotide sequence ID" value="XM_040915703.1"/>
</dbReference>
<evidence type="ECO:0000313" key="1">
    <source>
        <dbReference type="EMBL" id="KAF3761315.1"/>
    </source>
</evidence>
<feature type="non-terminal residue" evidence="1">
    <location>
        <position position="1"/>
    </location>
</feature>
<name>A0A9P5CL04_CRYP1</name>
<keyword evidence="2" id="KW-1185">Reference proteome</keyword>
<dbReference type="GeneID" id="63832832"/>
<gene>
    <name evidence="1" type="ORF">M406DRAFT_224887</name>
</gene>
<accession>A0A9P5CL04</accession>
<feature type="non-terminal residue" evidence="1">
    <location>
        <position position="90"/>
    </location>
</feature>
<evidence type="ECO:0000313" key="2">
    <source>
        <dbReference type="Proteomes" id="UP000803844"/>
    </source>
</evidence>
<protein>
    <submittedName>
        <fullName evidence="1">Uncharacterized protein</fullName>
    </submittedName>
</protein>
<dbReference type="OrthoDB" id="4850399at2759"/>
<dbReference type="EMBL" id="MU032351">
    <property type="protein sequence ID" value="KAF3761315.1"/>
    <property type="molecule type" value="Genomic_DNA"/>
</dbReference>